<dbReference type="Gene3D" id="3.40.50.12780">
    <property type="entry name" value="N-terminal domain of ligase-like"/>
    <property type="match status" value="1"/>
</dbReference>
<gene>
    <name evidence="5" type="ORF">SAMN05444420_101409</name>
</gene>
<dbReference type="CDD" id="cd05907">
    <property type="entry name" value="VL_LC_FACS_like"/>
    <property type="match status" value="1"/>
</dbReference>
<keyword evidence="3" id="KW-0443">Lipid metabolism</keyword>
<dbReference type="InterPro" id="IPR042099">
    <property type="entry name" value="ANL_N_sf"/>
</dbReference>
<dbReference type="GeneID" id="85017727"/>
<evidence type="ECO:0000256" key="1">
    <source>
        <dbReference type="ARBA" id="ARBA00022598"/>
    </source>
</evidence>
<evidence type="ECO:0000313" key="6">
    <source>
        <dbReference type="Proteomes" id="UP000182771"/>
    </source>
</evidence>
<dbReference type="EMBL" id="FNND01000001">
    <property type="protein sequence ID" value="SDW16760.1"/>
    <property type="molecule type" value="Genomic_DNA"/>
</dbReference>
<dbReference type="Pfam" id="PF00501">
    <property type="entry name" value="AMP-binding"/>
    <property type="match status" value="1"/>
</dbReference>
<accession>A0A1H2RC78</accession>
<evidence type="ECO:0000256" key="2">
    <source>
        <dbReference type="ARBA" id="ARBA00022832"/>
    </source>
</evidence>
<feature type="domain" description="AMP-dependent synthetase/ligase" evidence="4">
    <location>
        <begin position="14"/>
        <end position="416"/>
    </location>
</feature>
<dbReference type="PRINTS" id="PR00154">
    <property type="entry name" value="AMPBINDING"/>
</dbReference>
<dbReference type="InterPro" id="IPR020459">
    <property type="entry name" value="AMP-binding"/>
</dbReference>
<evidence type="ECO:0000256" key="3">
    <source>
        <dbReference type="ARBA" id="ARBA00023098"/>
    </source>
</evidence>
<dbReference type="RefSeq" id="WP_016419688.1">
    <property type="nucleotide sequence ID" value="NZ_FNND01000001.1"/>
</dbReference>
<dbReference type="SUPFAM" id="SSF56801">
    <property type="entry name" value="Acetyl-CoA synthetase-like"/>
    <property type="match status" value="1"/>
</dbReference>
<dbReference type="GO" id="GO:0016020">
    <property type="term" value="C:membrane"/>
    <property type="evidence" value="ECO:0007669"/>
    <property type="project" value="TreeGrafter"/>
</dbReference>
<proteinExistence type="predicted"/>
<name>A0A1H2RC78_9FLAO</name>
<dbReference type="PROSITE" id="PS00455">
    <property type="entry name" value="AMP_BINDING"/>
    <property type="match status" value="1"/>
</dbReference>
<keyword evidence="2" id="KW-0276">Fatty acid metabolism</keyword>
<protein>
    <submittedName>
        <fullName evidence="5">Long-chain acyl-CoA synthetase</fullName>
    </submittedName>
</protein>
<dbReference type="Pfam" id="PF23562">
    <property type="entry name" value="AMP-binding_C_3"/>
    <property type="match status" value="1"/>
</dbReference>
<keyword evidence="6" id="KW-1185">Reference proteome</keyword>
<comment type="caution">
    <text evidence="5">The sequence shown here is derived from an EMBL/GenBank/DDBJ whole genome shotgun (WGS) entry which is preliminary data.</text>
</comment>
<keyword evidence="1" id="KW-0436">Ligase</keyword>
<dbReference type="InterPro" id="IPR000873">
    <property type="entry name" value="AMP-dep_synth/lig_dom"/>
</dbReference>
<dbReference type="OrthoDB" id="9803968at2"/>
<sequence>MKDVTRLFDIPAYQLEQYPIENALVTKYNQKWIPLSSKEYVEKINQVSRALLRLGVKPKDKIAMVSSNNRTEWHILDMAIMQIGAHNVPIYPTIPKEDYIYIFNHAEIKYCFVSDKDLWEKVSSIASEIPTMEEILSFDPIENIRGWQQILSLGEDPENQAQVEALKAQIQPTDMATIIYTSGTTGKPKGVMLSHDNILSNIKNCHSRVPIKAGDTCLSFLPVCHIFERMLTYLYQYNGIRLYFAESFEKVATNIAEVKPRLITVVPRVVEKVFDSIYSKGIALSGIAKSLFFWALRLGYRYEPYGKNGWWYDMKLKIARKLIFSKWKKALGGHLQMICGSAALQPRLVRVFSAAGIPIWEGYGLTETSPVISVNCKKGHLWKVGTIGKPIDNIEVKIAEDGEILCKGANVMLGYYKNEEQTHEAIDKDGFFHTGDIGILDEEGFLTITDRKKEMFKTSGGKYIAPQYIENKLKQSRFIEQAMVVGEGEKMPAALVQPNFVFVREWLKRHGEADTLSNEALVKDTRVRERIGQEIERINKRLGKWEQVKVFDLTPDEWSIDAGHLTPTLKLKRRIILEKYKDMYNTFYNKES</sequence>
<dbReference type="Proteomes" id="UP000182771">
    <property type="component" value="Unassembled WGS sequence"/>
</dbReference>
<evidence type="ECO:0000313" key="5">
    <source>
        <dbReference type="EMBL" id="SDW16760.1"/>
    </source>
</evidence>
<dbReference type="InterPro" id="IPR020845">
    <property type="entry name" value="AMP-binding_CS"/>
</dbReference>
<reference evidence="5 6" key="1">
    <citation type="submission" date="2016-10" db="EMBL/GenBank/DDBJ databases">
        <authorList>
            <person name="Varghese N."/>
            <person name="Submissions S."/>
        </authorList>
    </citation>
    <scope>NUCLEOTIDE SEQUENCE [LARGE SCALE GENOMIC DNA]</scope>
    <source>
        <strain evidence="5 6">DSM 11449</strain>
    </source>
</reference>
<evidence type="ECO:0000259" key="4">
    <source>
        <dbReference type="Pfam" id="PF00501"/>
    </source>
</evidence>
<dbReference type="GO" id="GO:0004467">
    <property type="term" value="F:long-chain fatty acid-CoA ligase activity"/>
    <property type="evidence" value="ECO:0007669"/>
    <property type="project" value="TreeGrafter"/>
</dbReference>
<dbReference type="AlphaFoldDB" id="A0A1H2RC78"/>
<dbReference type="PANTHER" id="PTHR43272:SF32">
    <property type="entry name" value="AMP-DEPENDENT SYNTHETASE_LIGASE DOMAIN-CONTAINING PROTEIN"/>
    <property type="match status" value="1"/>
</dbReference>
<dbReference type="PANTHER" id="PTHR43272">
    <property type="entry name" value="LONG-CHAIN-FATTY-ACID--COA LIGASE"/>
    <property type="match status" value="1"/>
</dbReference>
<organism evidence="5 6">
    <name type="scientific">Capnocytophaga granulosa</name>
    <dbReference type="NCBI Taxonomy" id="45242"/>
    <lineage>
        <taxon>Bacteria</taxon>
        <taxon>Pseudomonadati</taxon>
        <taxon>Bacteroidota</taxon>
        <taxon>Flavobacteriia</taxon>
        <taxon>Flavobacteriales</taxon>
        <taxon>Flavobacteriaceae</taxon>
        <taxon>Capnocytophaga</taxon>
    </lineage>
</organism>